<accession>A0ABQ5YDN0</accession>
<dbReference type="Proteomes" id="UP001156706">
    <property type="component" value="Unassembled WGS sequence"/>
</dbReference>
<keyword evidence="4" id="KW-1185">Reference proteome</keyword>
<dbReference type="PROSITE" id="PS50005">
    <property type="entry name" value="TPR"/>
    <property type="match status" value="1"/>
</dbReference>
<dbReference type="InterPro" id="IPR011990">
    <property type="entry name" value="TPR-like_helical_dom_sf"/>
</dbReference>
<proteinExistence type="predicted"/>
<dbReference type="SMART" id="SM00028">
    <property type="entry name" value="TPR"/>
    <property type="match status" value="2"/>
</dbReference>
<protein>
    <recommendedName>
        <fullName evidence="5">Tetratricopeptide repeat protein</fullName>
    </recommendedName>
</protein>
<evidence type="ECO:0008006" key="5">
    <source>
        <dbReference type="Google" id="ProtNLM"/>
    </source>
</evidence>
<dbReference type="RefSeq" id="WP_284194840.1">
    <property type="nucleotide sequence ID" value="NZ_BSOG01000001.1"/>
</dbReference>
<keyword evidence="1" id="KW-0802">TPR repeat</keyword>
<dbReference type="Gene3D" id="1.25.40.10">
    <property type="entry name" value="Tetratricopeptide repeat domain"/>
    <property type="match status" value="1"/>
</dbReference>
<evidence type="ECO:0000313" key="4">
    <source>
        <dbReference type="Proteomes" id="UP001156706"/>
    </source>
</evidence>
<dbReference type="SUPFAM" id="SSF48452">
    <property type="entry name" value="TPR-like"/>
    <property type="match status" value="1"/>
</dbReference>
<dbReference type="PROSITE" id="PS50293">
    <property type="entry name" value="TPR_REGION"/>
    <property type="match status" value="1"/>
</dbReference>
<dbReference type="InterPro" id="IPR019734">
    <property type="entry name" value="TPR_rpt"/>
</dbReference>
<evidence type="ECO:0000256" key="1">
    <source>
        <dbReference type="PROSITE-ProRule" id="PRU00339"/>
    </source>
</evidence>
<sequence length="161" mass="17249">MRPTFLLALLACALYATTSLAAGWSNENDAKPDPDYSDALAANRLGQHERAVGLLQEYLERAPKDANGQNQLAYAYRKLGKLPEALRHYQLALSLDPKHRGAHEYLGEAYIVLGDLARAETELQTLFQLCGPGCNEYAQLKAALDTAKASGGTGSAGSAGQ</sequence>
<evidence type="ECO:0000313" key="3">
    <source>
        <dbReference type="EMBL" id="GLR11697.1"/>
    </source>
</evidence>
<name>A0ABQ5YDN0_9NEIS</name>
<dbReference type="EMBL" id="BSOG01000001">
    <property type="protein sequence ID" value="GLR11697.1"/>
    <property type="molecule type" value="Genomic_DNA"/>
</dbReference>
<feature type="chain" id="PRO_5045119694" description="Tetratricopeptide repeat protein" evidence="2">
    <location>
        <begin position="22"/>
        <end position="161"/>
    </location>
</feature>
<keyword evidence="2" id="KW-0732">Signal</keyword>
<evidence type="ECO:0000256" key="2">
    <source>
        <dbReference type="SAM" id="SignalP"/>
    </source>
</evidence>
<dbReference type="Pfam" id="PF13174">
    <property type="entry name" value="TPR_6"/>
    <property type="match status" value="1"/>
</dbReference>
<gene>
    <name evidence="3" type="ORF">GCM10007907_04870</name>
</gene>
<feature type="signal peptide" evidence="2">
    <location>
        <begin position="1"/>
        <end position="21"/>
    </location>
</feature>
<comment type="caution">
    <text evidence="3">The sequence shown here is derived from an EMBL/GenBank/DDBJ whole genome shotgun (WGS) entry which is preliminary data.</text>
</comment>
<organism evidence="3 4">
    <name type="scientific">Chitinimonas prasina</name>
    <dbReference type="NCBI Taxonomy" id="1434937"/>
    <lineage>
        <taxon>Bacteria</taxon>
        <taxon>Pseudomonadati</taxon>
        <taxon>Pseudomonadota</taxon>
        <taxon>Betaproteobacteria</taxon>
        <taxon>Neisseriales</taxon>
        <taxon>Chitinibacteraceae</taxon>
        <taxon>Chitinimonas</taxon>
    </lineage>
</organism>
<feature type="repeat" description="TPR" evidence="1">
    <location>
        <begin position="66"/>
        <end position="99"/>
    </location>
</feature>
<reference evidence="4" key="1">
    <citation type="journal article" date="2019" name="Int. J. Syst. Evol. Microbiol.">
        <title>The Global Catalogue of Microorganisms (GCM) 10K type strain sequencing project: providing services to taxonomists for standard genome sequencing and annotation.</title>
        <authorList>
            <consortium name="The Broad Institute Genomics Platform"/>
            <consortium name="The Broad Institute Genome Sequencing Center for Infectious Disease"/>
            <person name="Wu L."/>
            <person name="Ma J."/>
        </authorList>
    </citation>
    <scope>NUCLEOTIDE SEQUENCE [LARGE SCALE GENOMIC DNA]</scope>
    <source>
        <strain evidence="4">NBRC 110044</strain>
    </source>
</reference>
<dbReference type="Pfam" id="PF00515">
    <property type="entry name" value="TPR_1"/>
    <property type="match status" value="1"/>
</dbReference>